<sequence length="137" mass="14488">MQLSNLYTAATLVVAATTTYVSYDTGYDDGSRSLAEVSCSDGPNGLIPRWQTQGQLPKFPYIGGVQGISWNSPLCGSCYKLEYGGRSIHILGVDSAYNGGFNIGLHALNNLTNGNAIAWGHVDAVVTQASQKECGIP</sequence>
<dbReference type="Gene3D" id="2.40.40.10">
    <property type="entry name" value="RlpA-like domain"/>
    <property type="match status" value="1"/>
</dbReference>
<keyword evidence="3" id="KW-0964">Secreted</keyword>
<dbReference type="GO" id="GO:0005576">
    <property type="term" value="C:extracellular region"/>
    <property type="evidence" value="ECO:0007669"/>
    <property type="project" value="UniProtKB-SubCell"/>
</dbReference>
<dbReference type="CDD" id="cd22778">
    <property type="entry name" value="DPBB_CEPL-like"/>
    <property type="match status" value="1"/>
</dbReference>
<comment type="caution">
    <text evidence="5">The sequence shown here is derived from an EMBL/GenBank/DDBJ whole genome shotgun (WGS) entry which is preliminary data.</text>
</comment>
<gene>
    <name evidence="5" type="ORF">TARUN_5203</name>
</gene>
<comment type="subcellular location">
    <subcellularLocation>
        <location evidence="1">Secreted</location>
    </subcellularLocation>
</comment>
<dbReference type="Pfam" id="PF07249">
    <property type="entry name" value="Cerato-platanin"/>
    <property type="match status" value="1"/>
</dbReference>
<name>A0A395NM81_TRIAR</name>
<evidence type="ECO:0000256" key="1">
    <source>
        <dbReference type="ARBA" id="ARBA00004613"/>
    </source>
</evidence>
<dbReference type="OrthoDB" id="4898945at2759"/>
<accession>A0A395NM81</accession>
<feature type="signal peptide" evidence="4">
    <location>
        <begin position="1"/>
        <end position="15"/>
    </location>
</feature>
<comment type="similarity">
    <text evidence="2">Belongs to the cerato-platanin family.</text>
</comment>
<dbReference type="EMBL" id="PXOA01000310">
    <property type="protein sequence ID" value="RFU77024.1"/>
    <property type="molecule type" value="Genomic_DNA"/>
</dbReference>
<keyword evidence="6" id="KW-1185">Reference proteome</keyword>
<evidence type="ECO:0000313" key="5">
    <source>
        <dbReference type="EMBL" id="RFU77024.1"/>
    </source>
</evidence>
<feature type="chain" id="PRO_5017480625" evidence="4">
    <location>
        <begin position="16"/>
        <end position="137"/>
    </location>
</feature>
<dbReference type="AlphaFoldDB" id="A0A395NM81"/>
<proteinExistence type="inferred from homology"/>
<organism evidence="5 6">
    <name type="scientific">Trichoderma arundinaceum</name>
    <dbReference type="NCBI Taxonomy" id="490622"/>
    <lineage>
        <taxon>Eukaryota</taxon>
        <taxon>Fungi</taxon>
        <taxon>Dikarya</taxon>
        <taxon>Ascomycota</taxon>
        <taxon>Pezizomycotina</taxon>
        <taxon>Sordariomycetes</taxon>
        <taxon>Hypocreomycetidae</taxon>
        <taxon>Hypocreales</taxon>
        <taxon>Hypocreaceae</taxon>
        <taxon>Trichoderma</taxon>
    </lineage>
</organism>
<reference evidence="5 6" key="1">
    <citation type="journal article" date="2018" name="PLoS Pathog.">
        <title>Evolution of structural diversity of trichothecenes, a family of toxins produced by plant pathogenic and entomopathogenic fungi.</title>
        <authorList>
            <person name="Proctor R.H."/>
            <person name="McCormick S.P."/>
            <person name="Kim H.S."/>
            <person name="Cardoza R.E."/>
            <person name="Stanley A.M."/>
            <person name="Lindo L."/>
            <person name="Kelly A."/>
            <person name="Brown D.W."/>
            <person name="Lee T."/>
            <person name="Vaughan M.M."/>
            <person name="Alexander N.J."/>
            <person name="Busman M."/>
            <person name="Gutierrez S."/>
        </authorList>
    </citation>
    <scope>NUCLEOTIDE SEQUENCE [LARGE SCALE GENOMIC DNA]</scope>
    <source>
        <strain evidence="5 6">IBT 40837</strain>
    </source>
</reference>
<keyword evidence="4" id="KW-0732">Signal</keyword>
<protein>
    <submittedName>
        <fullName evidence="5">Eliciting plant response</fullName>
    </submittedName>
</protein>
<dbReference type="STRING" id="490622.A0A395NM81"/>
<evidence type="ECO:0000256" key="3">
    <source>
        <dbReference type="ARBA" id="ARBA00022525"/>
    </source>
</evidence>
<dbReference type="InterPro" id="IPR036908">
    <property type="entry name" value="RlpA-like_sf"/>
</dbReference>
<dbReference type="Proteomes" id="UP000266272">
    <property type="component" value="Unassembled WGS sequence"/>
</dbReference>
<dbReference type="SUPFAM" id="SSF50685">
    <property type="entry name" value="Barwin-like endoglucanases"/>
    <property type="match status" value="1"/>
</dbReference>
<evidence type="ECO:0000256" key="2">
    <source>
        <dbReference type="ARBA" id="ARBA00010421"/>
    </source>
</evidence>
<dbReference type="InterPro" id="IPR010829">
    <property type="entry name" value="Cerato-platanin"/>
</dbReference>
<evidence type="ECO:0000313" key="6">
    <source>
        <dbReference type="Proteomes" id="UP000266272"/>
    </source>
</evidence>
<evidence type="ECO:0000256" key="4">
    <source>
        <dbReference type="SAM" id="SignalP"/>
    </source>
</evidence>